<dbReference type="PRINTS" id="PR00081">
    <property type="entry name" value="GDHRDH"/>
</dbReference>
<organism evidence="3 4">
    <name type="scientific">Chaetoceros tenuissimus</name>
    <dbReference type="NCBI Taxonomy" id="426638"/>
    <lineage>
        <taxon>Eukaryota</taxon>
        <taxon>Sar</taxon>
        <taxon>Stramenopiles</taxon>
        <taxon>Ochrophyta</taxon>
        <taxon>Bacillariophyta</taxon>
        <taxon>Coscinodiscophyceae</taxon>
        <taxon>Chaetocerotophycidae</taxon>
        <taxon>Chaetocerotales</taxon>
        <taxon>Chaetocerotaceae</taxon>
        <taxon>Chaetoceros</taxon>
    </lineage>
</organism>
<dbReference type="AlphaFoldDB" id="A0AAD3D8X4"/>
<keyword evidence="4" id="KW-1185">Reference proteome</keyword>
<gene>
    <name evidence="3" type="ORF">CTEN210_16532</name>
</gene>
<proteinExistence type="inferred from homology"/>
<dbReference type="SUPFAM" id="SSF51735">
    <property type="entry name" value="NAD(P)-binding Rossmann-fold domains"/>
    <property type="match status" value="1"/>
</dbReference>
<dbReference type="InterPro" id="IPR002347">
    <property type="entry name" value="SDR_fam"/>
</dbReference>
<dbReference type="EMBL" id="BLLK01000069">
    <property type="protein sequence ID" value="GFH60056.1"/>
    <property type="molecule type" value="Genomic_DNA"/>
</dbReference>
<evidence type="ECO:0000313" key="3">
    <source>
        <dbReference type="EMBL" id="GFH60056.1"/>
    </source>
</evidence>
<sequence>MNRFVLHLSRFTNLSQTDLKSTAMKAFTIILSMCAFRMTSALAFSLNPSKSTALVTGSTDGIGLTTAKNIAAKGYNVIVHGRSKERIEKAIDAVCSFDQGIPRDKIFSVQSDISTVQGCKELVYSVQSILQSNGLTLDVIMNNAGVFEENYHVTEDNLELTFSVNVLAPFVITSHLLPNLLTPKDNQSRIVIASSISQCRFIDHWDDLQCFERTYSTHRAYSESKLFDAMLAAEIATLLKSNGFGTNRITCNSLDPGTVNTKMLLAGWGPIGIDVESAKDETYLCTSPEVSDISGSYFCWKSRSKDAENYKPSERAKLWEILKNIDPESASKWDSLHEYI</sequence>
<name>A0AAD3D8X4_9STRA</name>
<accession>A0AAD3D8X4</accession>
<dbReference type="PANTHER" id="PTHR24320">
    <property type="entry name" value="RETINOL DEHYDROGENASE"/>
    <property type="match status" value="1"/>
</dbReference>
<protein>
    <submittedName>
        <fullName evidence="3">Uncharacterized protein</fullName>
    </submittedName>
</protein>
<dbReference type="Gene3D" id="3.40.50.720">
    <property type="entry name" value="NAD(P)-binding Rossmann-like Domain"/>
    <property type="match status" value="1"/>
</dbReference>
<reference evidence="3 4" key="1">
    <citation type="journal article" date="2021" name="Sci. Rep.">
        <title>The genome of the diatom Chaetoceros tenuissimus carries an ancient integrated fragment of an extant virus.</title>
        <authorList>
            <person name="Hongo Y."/>
            <person name="Kimura K."/>
            <person name="Takaki Y."/>
            <person name="Yoshida Y."/>
            <person name="Baba S."/>
            <person name="Kobayashi G."/>
            <person name="Nagasaki K."/>
            <person name="Hano T."/>
            <person name="Tomaru Y."/>
        </authorList>
    </citation>
    <scope>NUCLEOTIDE SEQUENCE [LARGE SCALE GENOMIC DNA]</scope>
    <source>
        <strain evidence="3 4">NIES-3715</strain>
    </source>
</reference>
<dbReference type="Proteomes" id="UP001054902">
    <property type="component" value="Unassembled WGS sequence"/>
</dbReference>
<dbReference type="InterPro" id="IPR036291">
    <property type="entry name" value="NAD(P)-bd_dom_sf"/>
</dbReference>
<dbReference type="Pfam" id="PF00106">
    <property type="entry name" value="adh_short"/>
    <property type="match status" value="1"/>
</dbReference>
<comment type="caution">
    <text evidence="3">The sequence shown here is derived from an EMBL/GenBank/DDBJ whole genome shotgun (WGS) entry which is preliminary data.</text>
</comment>
<dbReference type="PANTHER" id="PTHR24320:SF148">
    <property type="entry name" value="NAD(P)-BINDING ROSSMANN-FOLD SUPERFAMILY PROTEIN"/>
    <property type="match status" value="1"/>
</dbReference>
<evidence type="ECO:0000313" key="4">
    <source>
        <dbReference type="Proteomes" id="UP001054902"/>
    </source>
</evidence>
<dbReference type="GO" id="GO:0016491">
    <property type="term" value="F:oxidoreductase activity"/>
    <property type="evidence" value="ECO:0007669"/>
    <property type="project" value="UniProtKB-KW"/>
</dbReference>
<evidence type="ECO:0000256" key="1">
    <source>
        <dbReference type="ARBA" id="ARBA00006484"/>
    </source>
</evidence>
<evidence type="ECO:0000256" key="2">
    <source>
        <dbReference type="ARBA" id="ARBA00023002"/>
    </source>
</evidence>
<keyword evidence="2" id="KW-0560">Oxidoreductase</keyword>
<comment type="similarity">
    <text evidence="1">Belongs to the short-chain dehydrogenases/reductases (SDR) family.</text>
</comment>